<dbReference type="Pfam" id="PF00908">
    <property type="entry name" value="dTDP_sugar_isom"/>
    <property type="match status" value="1"/>
</dbReference>
<evidence type="ECO:0000313" key="2">
    <source>
        <dbReference type="EMBL" id="KID48595.1"/>
    </source>
</evidence>
<reference evidence="2 3" key="1">
    <citation type="submission" date="2013-08" db="EMBL/GenBank/DDBJ databases">
        <title>An opportunistic ruminal bacterium that causes liver abscesses in cattle.</title>
        <authorList>
            <person name="Benahmed F.H."/>
            <person name="Rasmussen M."/>
            <person name="Harbottle H."/>
            <person name="Soppet D."/>
            <person name="Nagaraja T.G."/>
            <person name="Davidson M."/>
        </authorList>
    </citation>
    <scope>NUCLEOTIDE SEQUENCE [LARGE SCALE GENOMIC DNA]</scope>
    <source>
        <strain evidence="2 3">B35</strain>
    </source>
</reference>
<proteinExistence type="inferred from homology"/>
<dbReference type="Proteomes" id="UP000031184">
    <property type="component" value="Unassembled WGS sequence"/>
</dbReference>
<dbReference type="Gene3D" id="2.60.120.10">
    <property type="entry name" value="Jelly Rolls"/>
    <property type="match status" value="1"/>
</dbReference>
<comment type="subunit">
    <text evidence="1">Homodimer.</text>
</comment>
<dbReference type="PANTHER" id="PTHR21047:SF2">
    <property type="entry name" value="THYMIDINE DIPHOSPHO-4-KETO-RHAMNOSE 3,5-EPIMERASE"/>
    <property type="match status" value="1"/>
</dbReference>
<dbReference type="GO" id="GO:0005829">
    <property type="term" value="C:cytosol"/>
    <property type="evidence" value="ECO:0007669"/>
    <property type="project" value="TreeGrafter"/>
</dbReference>
<dbReference type="InterPro" id="IPR014710">
    <property type="entry name" value="RmlC-like_jellyroll"/>
</dbReference>
<accession>A0A017H784</accession>
<comment type="caution">
    <text evidence="2">The sequence shown here is derived from an EMBL/GenBank/DDBJ whole genome shotgun (WGS) entry which is preliminary data.</text>
</comment>
<dbReference type="NCBIfam" id="TIGR01221">
    <property type="entry name" value="rmlC"/>
    <property type="match status" value="1"/>
</dbReference>
<dbReference type="GO" id="GO:0019305">
    <property type="term" value="P:dTDP-rhamnose biosynthetic process"/>
    <property type="evidence" value="ECO:0007669"/>
    <property type="project" value="UniProtKB-UniRule"/>
</dbReference>
<protein>
    <recommendedName>
        <fullName evidence="1">dTDP-4-dehydrorhamnose 3,5-epimerase</fullName>
        <ecNumber evidence="1">5.1.3.13</ecNumber>
    </recommendedName>
    <alternativeName>
        <fullName evidence="1">Thymidine diphospho-4-keto-rhamnose 3,5-epimerase</fullName>
    </alternativeName>
</protein>
<comment type="catalytic activity">
    <reaction evidence="1">
        <text>dTDP-4-dehydro-6-deoxy-alpha-D-glucose = dTDP-4-dehydro-beta-L-rhamnose</text>
        <dbReference type="Rhea" id="RHEA:16969"/>
        <dbReference type="ChEBI" id="CHEBI:57649"/>
        <dbReference type="ChEBI" id="CHEBI:62830"/>
        <dbReference type="EC" id="5.1.3.13"/>
    </reaction>
</comment>
<organism evidence="2 3">
    <name type="scientific">Fusobacterium necrophorum subsp. funduliforme B35</name>
    <dbReference type="NCBI Taxonomy" id="1226633"/>
    <lineage>
        <taxon>Bacteria</taxon>
        <taxon>Fusobacteriati</taxon>
        <taxon>Fusobacteriota</taxon>
        <taxon>Fusobacteriia</taxon>
        <taxon>Fusobacteriales</taxon>
        <taxon>Fusobacteriaceae</taxon>
        <taxon>Fusobacterium</taxon>
    </lineage>
</organism>
<dbReference type="InterPro" id="IPR000888">
    <property type="entry name" value="RmlC-like"/>
</dbReference>
<comment type="similarity">
    <text evidence="1">Belongs to the dTDP-4-dehydrorhamnose 3,5-epimerase family.</text>
</comment>
<dbReference type="UniPathway" id="UPA00124"/>
<gene>
    <name evidence="2" type="ORF">C095_09985</name>
</gene>
<evidence type="ECO:0000256" key="1">
    <source>
        <dbReference type="RuleBase" id="RU364069"/>
    </source>
</evidence>
<keyword evidence="1" id="KW-0413">Isomerase</keyword>
<dbReference type="RefSeq" id="WP_039122362.1">
    <property type="nucleotide sequence ID" value="NZ_AOJP01000002.1"/>
</dbReference>
<dbReference type="GO" id="GO:0000271">
    <property type="term" value="P:polysaccharide biosynthetic process"/>
    <property type="evidence" value="ECO:0007669"/>
    <property type="project" value="TreeGrafter"/>
</dbReference>
<dbReference type="SUPFAM" id="SSF51182">
    <property type="entry name" value="RmlC-like cupins"/>
    <property type="match status" value="1"/>
</dbReference>
<dbReference type="CDD" id="cd00438">
    <property type="entry name" value="cupin_RmlC"/>
    <property type="match status" value="1"/>
</dbReference>
<comment type="pathway">
    <text evidence="1">Carbohydrate biosynthesis; dTDP-L-rhamnose biosynthesis.</text>
</comment>
<dbReference type="OrthoDB" id="9800680at2"/>
<dbReference type="PANTHER" id="PTHR21047">
    <property type="entry name" value="DTDP-6-DEOXY-D-GLUCOSE-3,5 EPIMERASE"/>
    <property type="match status" value="1"/>
</dbReference>
<evidence type="ECO:0000313" key="3">
    <source>
        <dbReference type="Proteomes" id="UP000031184"/>
    </source>
</evidence>
<sequence length="191" mass="22519">MSKYQKIETSLRGLYIVTSPFYPDSRGFFSEMYHKKEFVKMGFTKEFVQDNYSCSKKGVLRGLHFQKKHPQEKLLRVLKGRILDVVLDLRMGSESFGKYFSVELSAENQKMLYIPAGMAHGFLSLEEDTQVFYKCTDFYHPEEEAGILWNDRELAIDWKLEAYHLSEENLCLSEKDKQNMTFREFCEAIKK</sequence>
<dbReference type="InterPro" id="IPR011051">
    <property type="entry name" value="RmlC_Cupin_sf"/>
</dbReference>
<dbReference type="PATRIC" id="fig|1226633.4.peg.2023"/>
<dbReference type="GO" id="GO:0008830">
    <property type="term" value="F:dTDP-4-dehydrorhamnose 3,5-epimerase activity"/>
    <property type="evidence" value="ECO:0007669"/>
    <property type="project" value="UniProtKB-UniRule"/>
</dbReference>
<dbReference type="EC" id="5.1.3.13" evidence="1"/>
<comment type="function">
    <text evidence="1">Catalyzes the epimerization of the C3' and C5'positions of dTDP-6-deoxy-D-xylo-4-hexulose, forming dTDP-6-deoxy-L-lyxo-4-hexulose.</text>
</comment>
<dbReference type="EMBL" id="AUZI01000023">
    <property type="protein sequence ID" value="KID48595.1"/>
    <property type="molecule type" value="Genomic_DNA"/>
</dbReference>
<dbReference type="AlphaFoldDB" id="A0A017H784"/>
<name>A0A017H784_9FUSO</name>